<proteinExistence type="predicted"/>
<dbReference type="EMBL" id="BGPR01015942">
    <property type="protein sequence ID" value="GBN71231.1"/>
    <property type="molecule type" value="Genomic_DNA"/>
</dbReference>
<evidence type="ECO:0000313" key="3">
    <source>
        <dbReference type="EMBL" id="GBO08165.1"/>
    </source>
</evidence>
<protein>
    <submittedName>
        <fullName evidence="2">Uncharacterized protein</fullName>
    </submittedName>
</protein>
<name>A0A4Y2U7X9_ARAVE</name>
<dbReference type="EMBL" id="BGPR01034005">
    <property type="protein sequence ID" value="GBO08165.1"/>
    <property type="molecule type" value="Genomic_DNA"/>
</dbReference>
<gene>
    <name evidence="1" type="ORF">AVEN_137883_1</name>
    <name evidence="3" type="ORF">AVEN_164963_1</name>
    <name evidence="2" type="ORF">AVEN_232233_1</name>
</gene>
<accession>A0A4Y2U7X9</accession>
<comment type="caution">
    <text evidence="2">The sequence shown here is derived from an EMBL/GenBank/DDBJ whole genome shotgun (WGS) entry which is preliminary data.</text>
</comment>
<reference evidence="2 4" key="1">
    <citation type="journal article" date="2019" name="Sci. Rep.">
        <title>Orb-weaving spider Araneus ventricosus genome elucidates the spidroin gene catalogue.</title>
        <authorList>
            <person name="Kono N."/>
            <person name="Nakamura H."/>
            <person name="Ohtoshi R."/>
            <person name="Moran D.A.P."/>
            <person name="Shinohara A."/>
            <person name="Yoshida Y."/>
            <person name="Fujiwara M."/>
            <person name="Mori M."/>
            <person name="Tomita M."/>
            <person name="Arakawa K."/>
        </authorList>
    </citation>
    <scope>NUCLEOTIDE SEQUENCE [LARGE SCALE GENOMIC DNA]</scope>
</reference>
<dbReference type="AlphaFoldDB" id="A0A4Y2U7X9"/>
<sequence length="143" mass="15745">MSRVKHPPAGVVQMFREVDAPKAAVPNLWAAAQLWSSCSVLVCLETLAMTWGSILVPPVGLGVGLDSVVNVRNPTQPGSLQVYRPLQVKGASRIFNPSNIERLYDNMRLVQQNEFPIFGTSSRFQTANSIPVLQRSFELTAHE</sequence>
<evidence type="ECO:0000313" key="4">
    <source>
        <dbReference type="Proteomes" id="UP000499080"/>
    </source>
</evidence>
<organism evidence="2 4">
    <name type="scientific">Araneus ventricosus</name>
    <name type="common">Orbweaver spider</name>
    <name type="synonym">Epeira ventricosa</name>
    <dbReference type="NCBI Taxonomy" id="182803"/>
    <lineage>
        <taxon>Eukaryota</taxon>
        <taxon>Metazoa</taxon>
        <taxon>Ecdysozoa</taxon>
        <taxon>Arthropoda</taxon>
        <taxon>Chelicerata</taxon>
        <taxon>Arachnida</taxon>
        <taxon>Araneae</taxon>
        <taxon>Araneomorphae</taxon>
        <taxon>Entelegynae</taxon>
        <taxon>Araneoidea</taxon>
        <taxon>Araneidae</taxon>
        <taxon>Araneus</taxon>
    </lineage>
</organism>
<dbReference type="EMBL" id="BGPR01034000">
    <property type="protein sequence ID" value="GBO08154.1"/>
    <property type="molecule type" value="Genomic_DNA"/>
</dbReference>
<evidence type="ECO:0000313" key="2">
    <source>
        <dbReference type="EMBL" id="GBO08154.1"/>
    </source>
</evidence>
<dbReference type="Proteomes" id="UP000499080">
    <property type="component" value="Unassembled WGS sequence"/>
</dbReference>
<evidence type="ECO:0000313" key="1">
    <source>
        <dbReference type="EMBL" id="GBN71231.1"/>
    </source>
</evidence>
<keyword evidence="4" id="KW-1185">Reference proteome</keyword>